<evidence type="ECO:0000313" key="2">
    <source>
        <dbReference type="EMBL" id="KZT67862.1"/>
    </source>
</evidence>
<feature type="signal peptide" evidence="1">
    <location>
        <begin position="1"/>
        <end position="21"/>
    </location>
</feature>
<keyword evidence="3" id="KW-1185">Reference proteome</keyword>
<proteinExistence type="predicted"/>
<sequence length="378" mass="42517">MNGNLQSPLLALPGDILLVLSLPCYLRDIEDFTNLCTTCRLLHGLSTQTSPKTILRLAAAASRIFFRPDPHFLVAATARQLGEWASLSSANTAQLRATFRNGAEGLMELALEHAGLTMDRIRELYGLRFSTINPIVDLIDKCVGEQWYATPNFWDGGVDDAWTIDVDPPETFFHLVIYGELFAPAFDLFLETGTVPEVANVNTRLEYVKYCIPDWACIACMGGACDVKRPDGSIDPRRAVEPVGPYVPFLSEEWIQNRTYPDKFTKHTHQLGLRHLQDSTRWNPSWAEVRAAVGGDFEEQWKQDLWWAIVTCQGLDGMTMIRPGNLAPWRERLTAWRARIEAMSERPNKIAVGRQGTYIFPDLKGDLDITTSGYTYGT</sequence>
<evidence type="ECO:0000256" key="1">
    <source>
        <dbReference type="SAM" id="SignalP"/>
    </source>
</evidence>
<protein>
    <recommendedName>
        <fullName evidence="4">F-box domain-containing protein</fullName>
    </recommendedName>
</protein>
<keyword evidence="1" id="KW-0732">Signal</keyword>
<organism evidence="2 3">
    <name type="scientific">Daedalea quercina L-15889</name>
    <dbReference type="NCBI Taxonomy" id="1314783"/>
    <lineage>
        <taxon>Eukaryota</taxon>
        <taxon>Fungi</taxon>
        <taxon>Dikarya</taxon>
        <taxon>Basidiomycota</taxon>
        <taxon>Agaricomycotina</taxon>
        <taxon>Agaricomycetes</taxon>
        <taxon>Polyporales</taxon>
        <taxon>Fomitopsis</taxon>
    </lineage>
</organism>
<evidence type="ECO:0000313" key="3">
    <source>
        <dbReference type="Proteomes" id="UP000076727"/>
    </source>
</evidence>
<dbReference type="AlphaFoldDB" id="A0A165P7G1"/>
<accession>A0A165P7G1</accession>
<reference evidence="2 3" key="1">
    <citation type="journal article" date="2016" name="Mol. Biol. Evol.">
        <title>Comparative Genomics of Early-Diverging Mushroom-Forming Fungi Provides Insights into the Origins of Lignocellulose Decay Capabilities.</title>
        <authorList>
            <person name="Nagy L.G."/>
            <person name="Riley R."/>
            <person name="Tritt A."/>
            <person name="Adam C."/>
            <person name="Daum C."/>
            <person name="Floudas D."/>
            <person name="Sun H."/>
            <person name="Yadav J.S."/>
            <person name="Pangilinan J."/>
            <person name="Larsson K.H."/>
            <person name="Matsuura K."/>
            <person name="Barry K."/>
            <person name="Labutti K."/>
            <person name="Kuo R."/>
            <person name="Ohm R.A."/>
            <person name="Bhattacharya S.S."/>
            <person name="Shirouzu T."/>
            <person name="Yoshinaga Y."/>
            <person name="Martin F.M."/>
            <person name="Grigoriev I.V."/>
            <person name="Hibbett D.S."/>
        </authorList>
    </citation>
    <scope>NUCLEOTIDE SEQUENCE [LARGE SCALE GENOMIC DNA]</scope>
    <source>
        <strain evidence="2 3">L-15889</strain>
    </source>
</reference>
<dbReference type="STRING" id="1314783.A0A165P7G1"/>
<dbReference type="OrthoDB" id="2784038at2759"/>
<dbReference type="Proteomes" id="UP000076727">
    <property type="component" value="Unassembled WGS sequence"/>
</dbReference>
<gene>
    <name evidence="2" type="ORF">DAEQUDRAFT_712769</name>
</gene>
<dbReference type="EMBL" id="KV429072">
    <property type="protein sequence ID" value="KZT67862.1"/>
    <property type="molecule type" value="Genomic_DNA"/>
</dbReference>
<name>A0A165P7G1_9APHY</name>
<feature type="chain" id="PRO_5007863900" description="F-box domain-containing protein" evidence="1">
    <location>
        <begin position="22"/>
        <end position="378"/>
    </location>
</feature>
<evidence type="ECO:0008006" key="4">
    <source>
        <dbReference type="Google" id="ProtNLM"/>
    </source>
</evidence>